<evidence type="ECO:0000256" key="4">
    <source>
        <dbReference type="ARBA" id="ARBA00022692"/>
    </source>
</evidence>
<organism evidence="12 13">
    <name type="scientific">Paractinoplanes atraurantiacus</name>
    <dbReference type="NCBI Taxonomy" id="1036182"/>
    <lineage>
        <taxon>Bacteria</taxon>
        <taxon>Bacillati</taxon>
        <taxon>Actinomycetota</taxon>
        <taxon>Actinomycetes</taxon>
        <taxon>Micromonosporales</taxon>
        <taxon>Micromonosporaceae</taxon>
        <taxon>Paractinoplanes</taxon>
    </lineage>
</organism>
<dbReference type="InterPro" id="IPR010290">
    <property type="entry name" value="TM_effector"/>
</dbReference>
<sequence>MRRPLAALLVAESVSLAGSHVSSVAVPWLVLNTTGSATRVGAVALAQMLPFVLAGMFGGPLVDRLGARLVAIFSDAASAVVVILVPLLYASEQLTFAPLLAIVAVAGAFGGATNTAKRALLPQAADGTPMARATALFDGIGRAAILVGLPLGGVLVATIGPAAVLAIDAASFALCAAIVAAGVRIPASPAAEAAAPPAAPAPAAPIPAAPIPAAPTPTAPGEASPAEGTAGEPRESYLASLAAGFAFLRRDSLFAVIVGVLFFTNLADQAYTVVFVPVWVSQSGAGPAVLGLLGGVFGLGAVLGSLIYAALATRLPRLLTFAVCFLLAGSPRFFALAATGHLGPVLAVAFGAGLAVAAVNPILMALGYERVPPELRGRVLGLAVAIGFAGVPLGGLLGGLAVDQAGHRAALLIAGGLYLAVSLVPFTLIKRRIDDRSFVPG</sequence>
<dbReference type="Gene3D" id="1.20.1250.20">
    <property type="entry name" value="MFS general substrate transporter like domains"/>
    <property type="match status" value="1"/>
</dbReference>
<evidence type="ECO:0000256" key="10">
    <source>
        <dbReference type="SAM" id="Phobius"/>
    </source>
</evidence>
<dbReference type="GO" id="GO:0005886">
    <property type="term" value="C:plasma membrane"/>
    <property type="evidence" value="ECO:0007669"/>
    <property type="project" value="UniProtKB-SubCell"/>
</dbReference>
<feature type="compositionally biased region" description="Low complexity" evidence="9">
    <location>
        <begin position="219"/>
        <end position="228"/>
    </location>
</feature>
<feature type="region of interest" description="Disordered" evidence="9">
    <location>
        <begin position="210"/>
        <end position="231"/>
    </location>
</feature>
<feature type="transmembrane region" description="Helical" evidence="10">
    <location>
        <begin position="41"/>
        <end position="62"/>
    </location>
</feature>
<evidence type="ECO:0000256" key="3">
    <source>
        <dbReference type="ARBA" id="ARBA00022475"/>
    </source>
</evidence>
<feature type="transmembrane region" description="Helical" evidence="10">
    <location>
        <begin position="288"/>
        <end position="311"/>
    </location>
</feature>
<evidence type="ECO:0000313" key="13">
    <source>
        <dbReference type="Proteomes" id="UP000219612"/>
    </source>
</evidence>
<dbReference type="InterPro" id="IPR011701">
    <property type="entry name" value="MFS"/>
</dbReference>
<evidence type="ECO:0000256" key="2">
    <source>
        <dbReference type="ARBA" id="ARBA00022448"/>
    </source>
</evidence>
<evidence type="ECO:0000256" key="7">
    <source>
        <dbReference type="ARBA" id="ARBA00038075"/>
    </source>
</evidence>
<feature type="transmembrane region" description="Helical" evidence="10">
    <location>
        <begin position="135"/>
        <end position="156"/>
    </location>
</feature>
<dbReference type="OrthoDB" id="9793136at2"/>
<dbReference type="PROSITE" id="PS50850">
    <property type="entry name" value="MFS"/>
    <property type="match status" value="1"/>
</dbReference>
<accession>A0A285INQ7</accession>
<keyword evidence="2" id="KW-0813">Transport</keyword>
<keyword evidence="3" id="KW-1003">Cell membrane</keyword>
<dbReference type="Pfam" id="PF05977">
    <property type="entry name" value="MFS_3"/>
    <property type="match status" value="1"/>
</dbReference>
<gene>
    <name evidence="12" type="ORF">SAMN05421748_11064</name>
</gene>
<evidence type="ECO:0000256" key="1">
    <source>
        <dbReference type="ARBA" id="ARBA00004429"/>
    </source>
</evidence>
<evidence type="ECO:0000256" key="6">
    <source>
        <dbReference type="ARBA" id="ARBA00023136"/>
    </source>
</evidence>
<dbReference type="RefSeq" id="WP_097322171.1">
    <property type="nucleotide sequence ID" value="NZ_OBDY01000010.1"/>
</dbReference>
<dbReference type="GO" id="GO:0022857">
    <property type="term" value="F:transmembrane transporter activity"/>
    <property type="evidence" value="ECO:0007669"/>
    <property type="project" value="InterPro"/>
</dbReference>
<keyword evidence="4 10" id="KW-0812">Transmembrane</keyword>
<feature type="transmembrane region" description="Helical" evidence="10">
    <location>
        <begin position="95"/>
        <end position="114"/>
    </location>
</feature>
<feature type="transmembrane region" description="Helical" evidence="10">
    <location>
        <begin position="379"/>
        <end position="402"/>
    </location>
</feature>
<evidence type="ECO:0000256" key="8">
    <source>
        <dbReference type="ARBA" id="ARBA00040914"/>
    </source>
</evidence>
<comment type="subcellular location">
    <subcellularLocation>
        <location evidence="1">Cell inner membrane</location>
        <topology evidence="1">Multi-pass membrane protein</topology>
    </subcellularLocation>
</comment>
<dbReference type="AlphaFoldDB" id="A0A285INQ7"/>
<evidence type="ECO:0000256" key="5">
    <source>
        <dbReference type="ARBA" id="ARBA00022989"/>
    </source>
</evidence>
<feature type="transmembrane region" description="Helical" evidence="10">
    <location>
        <begin position="318"/>
        <end position="339"/>
    </location>
</feature>
<dbReference type="Proteomes" id="UP000219612">
    <property type="component" value="Unassembled WGS sequence"/>
</dbReference>
<dbReference type="InterPro" id="IPR036259">
    <property type="entry name" value="MFS_trans_sf"/>
</dbReference>
<keyword evidence="6 10" id="KW-0472">Membrane</keyword>
<dbReference type="InterPro" id="IPR020846">
    <property type="entry name" value="MFS_dom"/>
</dbReference>
<evidence type="ECO:0000256" key="9">
    <source>
        <dbReference type="SAM" id="MobiDB-lite"/>
    </source>
</evidence>
<name>A0A285INQ7_9ACTN</name>
<keyword evidence="13" id="KW-1185">Reference proteome</keyword>
<keyword evidence="5 10" id="KW-1133">Transmembrane helix</keyword>
<dbReference type="CDD" id="cd06173">
    <property type="entry name" value="MFS_MefA_like"/>
    <property type="match status" value="1"/>
</dbReference>
<evidence type="ECO:0000313" key="12">
    <source>
        <dbReference type="EMBL" id="SNY49612.1"/>
    </source>
</evidence>
<reference evidence="12 13" key="1">
    <citation type="submission" date="2017-09" db="EMBL/GenBank/DDBJ databases">
        <authorList>
            <person name="Ehlers B."/>
            <person name="Leendertz F.H."/>
        </authorList>
    </citation>
    <scope>NUCLEOTIDE SEQUENCE [LARGE SCALE GENOMIC DNA]</scope>
    <source>
        <strain evidence="12 13">CGMCC 4.6857</strain>
    </source>
</reference>
<dbReference type="Pfam" id="PF07690">
    <property type="entry name" value="MFS_1"/>
    <property type="match status" value="1"/>
</dbReference>
<dbReference type="PANTHER" id="PTHR23513:SF9">
    <property type="entry name" value="ENTEROBACTIN EXPORTER ENTS"/>
    <property type="match status" value="1"/>
</dbReference>
<comment type="similarity">
    <text evidence="7">Belongs to the major facilitator superfamily. Drug:H(+) antiporter-3 (DHA3) (TC 2.A.1.21) family.</text>
</comment>
<feature type="domain" description="Major facilitator superfamily (MFS) profile" evidence="11">
    <location>
        <begin position="1"/>
        <end position="433"/>
    </location>
</feature>
<dbReference type="EMBL" id="OBDY01000010">
    <property type="protein sequence ID" value="SNY49612.1"/>
    <property type="molecule type" value="Genomic_DNA"/>
</dbReference>
<dbReference type="PANTHER" id="PTHR23513">
    <property type="entry name" value="INTEGRAL MEMBRANE EFFLUX PROTEIN-RELATED"/>
    <property type="match status" value="1"/>
</dbReference>
<feature type="transmembrane region" description="Helical" evidence="10">
    <location>
        <begin position="408"/>
        <end position="429"/>
    </location>
</feature>
<dbReference type="SUPFAM" id="SSF103473">
    <property type="entry name" value="MFS general substrate transporter"/>
    <property type="match status" value="1"/>
</dbReference>
<feature type="transmembrane region" description="Helical" evidence="10">
    <location>
        <begin position="253"/>
        <end position="276"/>
    </location>
</feature>
<proteinExistence type="inferred from homology"/>
<feature type="transmembrane region" description="Helical" evidence="10">
    <location>
        <begin position="69"/>
        <end position="89"/>
    </location>
</feature>
<feature type="transmembrane region" description="Helical" evidence="10">
    <location>
        <begin position="345"/>
        <end position="367"/>
    </location>
</feature>
<protein>
    <recommendedName>
        <fullName evidence="8">Multidrug efflux pump Tap</fullName>
    </recommendedName>
</protein>
<evidence type="ECO:0000259" key="11">
    <source>
        <dbReference type="PROSITE" id="PS50850"/>
    </source>
</evidence>